<dbReference type="STRING" id="763034.HMPREF9446_01538"/>
<keyword evidence="2" id="KW-1185">Reference proteome</keyword>
<dbReference type="AlphaFoldDB" id="F3PS34"/>
<comment type="caution">
    <text evidence="1">The sequence shown here is derived from an EMBL/GenBank/DDBJ whole genome shotgun (WGS) entry which is preliminary data.</text>
</comment>
<protein>
    <submittedName>
        <fullName evidence="1">Conserved domain protein</fullName>
    </submittedName>
</protein>
<dbReference type="GeneID" id="86049188"/>
<sequence length="248" mass="28525">MKITECYWELKNLDSHVVEVSIEKNDTFDASKFSFPDKDYVVVKVPVGDTAFNFGLSALNYVMIESQLSMSKALKCYPFEDRLVKYVSSKTELVDVSTHDELQEILDEMTVDMFSTDRIYLDPHFGPKMSMRRYRNWMQDEFEQGTSQICKVVEEGAVIGFFMFKMEGNVCDGLLGGIFEKYQNGPYGILTPVSPALYLQRNNIACKILKTHISSNNMPVLTLYNYLGYKIDQITNVFIKHNIKNDTI</sequence>
<evidence type="ECO:0000313" key="2">
    <source>
        <dbReference type="Proteomes" id="UP000003416"/>
    </source>
</evidence>
<proteinExistence type="predicted"/>
<organism evidence="1 2">
    <name type="scientific">Bacteroides fluxus YIT 12057</name>
    <dbReference type="NCBI Taxonomy" id="763034"/>
    <lineage>
        <taxon>Bacteria</taxon>
        <taxon>Pseudomonadati</taxon>
        <taxon>Bacteroidota</taxon>
        <taxon>Bacteroidia</taxon>
        <taxon>Bacteroidales</taxon>
        <taxon>Bacteroidaceae</taxon>
        <taxon>Bacteroides</taxon>
    </lineage>
</organism>
<evidence type="ECO:0000313" key="1">
    <source>
        <dbReference type="EMBL" id="EGF57925.1"/>
    </source>
</evidence>
<accession>F3PS34</accession>
<dbReference type="EMBL" id="AFBN01000027">
    <property type="protein sequence ID" value="EGF57925.1"/>
    <property type="molecule type" value="Genomic_DNA"/>
</dbReference>
<gene>
    <name evidence="1" type="ORF">HMPREF9446_01538</name>
</gene>
<dbReference type="Proteomes" id="UP000003416">
    <property type="component" value="Unassembled WGS sequence"/>
</dbReference>
<dbReference type="HOGENOM" id="CLU_1170036_0_0_10"/>
<reference evidence="1 2" key="1">
    <citation type="submission" date="2011-02" db="EMBL/GenBank/DDBJ databases">
        <authorList>
            <person name="Weinstock G."/>
            <person name="Sodergren E."/>
            <person name="Clifton S."/>
            <person name="Fulton L."/>
            <person name="Fulton B."/>
            <person name="Courtney L."/>
            <person name="Fronick C."/>
            <person name="Harrison M."/>
            <person name="Strong C."/>
            <person name="Farmer C."/>
            <person name="Delahaunty K."/>
            <person name="Markovic C."/>
            <person name="Hall O."/>
            <person name="Minx P."/>
            <person name="Tomlinson C."/>
            <person name="Mitreva M."/>
            <person name="Hou S."/>
            <person name="Chen J."/>
            <person name="Wollam A."/>
            <person name="Pepin K.H."/>
            <person name="Johnson M."/>
            <person name="Bhonagiri V."/>
            <person name="Zhang X."/>
            <person name="Suruliraj S."/>
            <person name="Warren W."/>
            <person name="Chinwalla A."/>
            <person name="Mardis E.R."/>
            <person name="Wilson R.K."/>
        </authorList>
    </citation>
    <scope>NUCLEOTIDE SEQUENCE [LARGE SCALE GENOMIC DNA]</scope>
    <source>
        <strain evidence="1 2">YIT 12057</strain>
    </source>
</reference>
<dbReference type="RefSeq" id="WP_009124814.1">
    <property type="nucleotide sequence ID" value="NZ_GL882624.1"/>
</dbReference>
<dbReference type="Gene3D" id="3.40.630.30">
    <property type="match status" value="1"/>
</dbReference>
<dbReference type="eggNOG" id="COG0456">
    <property type="taxonomic scope" value="Bacteria"/>
</dbReference>
<name>F3PS34_9BACE</name>